<reference evidence="2 3" key="1">
    <citation type="submission" date="2016-02" db="EMBL/GenBank/DDBJ databases">
        <title>Genome analysis of coral dinoflagellate symbionts highlights evolutionary adaptations to a symbiotic lifestyle.</title>
        <authorList>
            <person name="Aranda M."/>
            <person name="Li Y."/>
            <person name="Liew Y.J."/>
            <person name="Baumgarten S."/>
            <person name="Simakov O."/>
            <person name="Wilson M."/>
            <person name="Piel J."/>
            <person name="Ashoor H."/>
            <person name="Bougouffa S."/>
            <person name="Bajic V.B."/>
            <person name="Ryu T."/>
            <person name="Ravasi T."/>
            <person name="Bayer T."/>
            <person name="Micklem G."/>
            <person name="Kim H."/>
            <person name="Bhak J."/>
            <person name="Lajeunesse T.C."/>
            <person name="Voolstra C.R."/>
        </authorList>
    </citation>
    <scope>NUCLEOTIDE SEQUENCE [LARGE SCALE GENOMIC DNA]</scope>
    <source>
        <strain evidence="2 3">CCMP2467</strain>
    </source>
</reference>
<name>A0A1Q9D8E2_SYMMI</name>
<gene>
    <name evidence="2" type="ORF">AK812_SmicGene26849</name>
</gene>
<evidence type="ECO:0000256" key="1">
    <source>
        <dbReference type="SAM" id="MobiDB-lite"/>
    </source>
</evidence>
<dbReference type="EMBL" id="LSRX01000665">
    <property type="protein sequence ID" value="OLP91455.1"/>
    <property type="molecule type" value="Genomic_DNA"/>
</dbReference>
<dbReference type="AlphaFoldDB" id="A0A1Q9D8E2"/>
<evidence type="ECO:0000313" key="2">
    <source>
        <dbReference type="EMBL" id="OLP91455.1"/>
    </source>
</evidence>
<feature type="region of interest" description="Disordered" evidence="1">
    <location>
        <begin position="209"/>
        <end position="246"/>
    </location>
</feature>
<evidence type="ECO:0000313" key="3">
    <source>
        <dbReference type="Proteomes" id="UP000186817"/>
    </source>
</evidence>
<protein>
    <submittedName>
        <fullName evidence="2">Uncharacterized protein</fullName>
    </submittedName>
</protein>
<keyword evidence="3" id="KW-1185">Reference proteome</keyword>
<sequence length="246" mass="26723">MLVDSCYWLLAGASYVRCTRDGIETWRCPSLRTMQIHVAPCVCATTDNLMAQHADELRLIHRQYAPEAQHEAGAALAVWKRCDDIKFFTGLGLDKSFVLQLVGQVSARSRAGAAEGKAVPGYTGYVHGKRPEPDVMGMPFRTANEHADQVRIKARAQAQEADPTEAAKFDAFEVHDDGFQANSGSKQQGVQCREFSEKLGDSSDENFQEFAVSSSKAGAQRAEASLPEGTPGGFLGAAERRAVPSE</sequence>
<comment type="caution">
    <text evidence="2">The sequence shown here is derived from an EMBL/GenBank/DDBJ whole genome shotgun (WGS) entry which is preliminary data.</text>
</comment>
<organism evidence="2 3">
    <name type="scientific">Symbiodinium microadriaticum</name>
    <name type="common">Dinoflagellate</name>
    <name type="synonym">Zooxanthella microadriatica</name>
    <dbReference type="NCBI Taxonomy" id="2951"/>
    <lineage>
        <taxon>Eukaryota</taxon>
        <taxon>Sar</taxon>
        <taxon>Alveolata</taxon>
        <taxon>Dinophyceae</taxon>
        <taxon>Suessiales</taxon>
        <taxon>Symbiodiniaceae</taxon>
        <taxon>Symbiodinium</taxon>
    </lineage>
</organism>
<dbReference type="OrthoDB" id="409095at2759"/>
<accession>A0A1Q9D8E2</accession>
<proteinExistence type="predicted"/>
<dbReference type="Proteomes" id="UP000186817">
    <property type="component" value="Unassembled WGS sequence"/>
</dbReference>